<evidence type="ECO:0000313" key="4">
    <source>
        <dbReference type="RefSeq" id="XP_033580806.1"/>
    </source>
</evidence>
<reference evidence="4" key="3">
    <citation type="submission" date="2025-04" db="UniProtKB">
        <authorList>
            <consortium name="RefSeq"/>
        </authorList>
    </citation>
    <scope>IDENTIFICATION</scope>
    <source>
        <strain evidence="4">CBS 304.34</strain>
    </source>
</reference>
<reference evidence="2 4" key="1">
    <citation type="journal article" date="2020" name="Stud. Mycol.">
        <title>101 Dothideomycetes genomes: a test case for predicting lifestyles and emergence of pathogens.</title>
        <authorList>
            <person name="Haridas S."/>
            <person name="Albert R."/>
            <person name="Binder M."/>
            <person name="Bloem J."/>
            <person name="Labutti K."/>
            <person name="Salamov A."/>
            <person name="Andreopoulos B."/>
            <person name="Baker S."/>
            <person name="Barry K."/>
            <person name="Bills G."/>
            <person name="Bluhm B."/>
            <person name="Cannon C."/>
            <person name="Castanera R."/>
            <person name="Culley D."/>
            <person name="Daum C."/>
            <person name="Ezra D."/>
            <person name="Gonzalez J."/>
            <person name="Henrissat B."/>
            <person name="Kuo A."/>
            <person name="Liang C."/>
            <person name="Lipzen A."/>
            <person name="Lutzoni F."/>
            <person name="Magnuson J."/>
            <person name="Mondo S."/>
            <person name="Nolan M."/>
            <person name="Ohm R."/>
            <person name="Pangilinan J."/>
            <person name="Park H.-J."/>
            <person name="Ramirez L."/>
            <person name="Alfaro M."/>
            <person name="Sun H."/>
            <person name="Tritt A."/>
            <person name="Yoshinaga Y."/>
            <person name="Zwiers L.-H."/>
            <person name="Turgeon B."/>
            <person name="Goodwin S."/>
            <person name="Spatafora J."/>
            <person name="Crous P."/>
            <person name="Grigoriev I."/>
        </authorList>
    </citation>
    <scope>NUCLEOTIDE SEQUENCE</scope>
    <source>
        <strain evidence="2 4">CBS 304.34</strain>
    </source>
</reference>
<reference evidence="4" key="2">
    <citation type="submission" date="2020-04" db="EMBL/GenBank/DDBJ databases">
        <authorList>
            <consortium name="NCBI Genome Project"/>
        </authorList>
    </citation>
    <scope>NUCLEOTIDE SEQUENCE</scope>
    <source>
        <strain evidence="4">CBS 304.34</strain>
    </source>
</reference>
<evidence type="ECO:0000256" key="1">
    <source>
        <dbReference type="SAM" id="MobiDB-lite"/>
    </source>
</evidence>
<feature type="region of interest" description="Disordered" evidence="1">
    <location>
        <begin position="1"/>
        <end position="26"/>
    </location>
</feature>
<proteinExistence type="predicted"/>
<evidence type="ECO:0000313" key="2">
    <source>
        <dbReference type="EMBL" id="KAF2813842.1"/>
    </source>
</evidence>
<dbReference type="RefSeq" id="XP_033580806.1">
    <property type="nucleotide sequence ID" value="XM_033713476.1"/>
</dbReference>
<dbReference type="Proteomes" id="UP000504636">
    <property type="component" value="Unplaced"/>
</dbReference>
<dbReference type="AlphaFoldDB" id="A0A6A6YY44"/>
<dbReference type="GeneID" id="54454369"/>
<name>A0A6A6YY44_9PEZI</name>
<keyword evidence="3" id="KW-1185">Reference proteome</keyword>
<accession>A0A6A6YY44</accession>
<organism evidence="2">
    <name type="scientific">Mytilinidion resinicola</name>
    <dbReference type="NCBI Taxonomy" id="574789"/>
    <lineage>
        <taxon>Eukaryota</taxon>
        <taxon>Fungi</taxon>
        <taxon>Dikarya</taxon>
        <taxon>Ascomycota</taxon>
        <taxon>Pezizomycotina</taxon>
        <taxon>Dothideomycetes</taxon>
        <taxon>Pleosporomycetidae</taxon>
        <taxon>Mytilinidiales</taxon>
        <taxon>Mytilinidiaceae</taxon>
        <taxon>Mytilinidion</taxon>
    </lineage>
</organism>
<gene>
    <name evidence="2 4" type="ORF">BDZ99DRAFT_226154</name>
</gene>
<dbReference type="EMBL" id="MU003695">
    <property type="protein sequence ID" value="KAF2813842.1"/>
    <property type="molecule type" value="Genomic_DNA"/>
</dbReference>
<feature type="compositionally biased region" description="Polar residues" evidence="1">
    <location>
        <begin position="9"/>
        <end position="26"/>
    </location>
</feature>
<evidence type="ECO:0000313" key="3">
    <source>
        <dbReference type="Proteomes" id="UP000504636"/>
    </source>
</evidence>
<sequence>MGQLHLSCSPEQPKTTERSMPSNLMNQFTLSDLQISAIRRSRSRSSVACEVGSKSNPTSTSQAAYQQTRACQLPYTRCPTSSEIDDARSRSSALAAFVLPFRGDVPADHARGRLRSRSRVRRRTRAKRFQASEAATPAIWARHAFRLGTGKATDGR</sequence>
<protein>
    <submittedName>
        <fullName evidence="2 4">Uncharacterized protein</fullName>
    </submittedName>
</protein>